<reference evidence="6 7" key="1">
    <citation type="submission" date="2023-03" db="EMBL/GenBank/DDBJ databases">
        <title>YIM 152171 draft genome.</title>
        <authorList>
            <person name="Yang Z."/>
        </authorList>
    </citation>
    <scope>NUCLEOTIDE SEQUENCE [LARGE SCALE GENOMIC DNA]</scope>
    <source>
        <strain evidence="6 7">YIM 152171</strain>
    </source>
</reference>
<dbReference type="InterPro" id="IPR017871">
    <property type="entry name" value="ABC_transporter-like_CS"/>
</dbReference>
<sequence>MIRIDNVSRLFHSRDGGIVHALAEVDLEIRDHEFVSIVGPSGCGKSTLLRLVSGLLPPSSGSIAIDGRTVDGPREETGFVFQSPTLLPWATIEENLLFPLRMLRRPVTPAAQRTARELLALVGLTGFERRMPSELSGGMQQRAAICRALMHDPGILLMDEPFGALDALTREEMSLELLRLCAERPKTILFVTHSIAEAVLLSDRVVVMSPRPGRIQEIIDVPLERPRSFAMEGHHEFQDCAQRIRALIFGSRDRDELARAG</sequence>
<dbReference type="Pfam" id="PF00005">
    <property type="entry name" value="ABC_tran"/>
    <property type="match status" value="1"/>
</dbReference>
<dbReference type="InterPro" id="IPR027417">
    <property type="entry name" value="P-loop_NTPase"/>
</dbReference>
<dbReference type="PANTHER" id="PTHR42788">
    <property type="entry name" value="TAURINE IMPORT ATP-BINDING PROTEIN-RELATED"/>
    <property type="match status" value="1"/>
</dbReference>
<evidence type="ECO:0000256" key="3">
    <source>
        <dbReference type="ARBA" id="ARBA00022741"/>
    </source>
</evidence>
<dbReference type="GO" id="GO:0016887">
    <property type="term" value="F:ATP hydrolysis activity"/>
    <property type="evidence" value="ECO:0007669"/>
    <property type="project" value="InterPro"/>
</dbReference>
<gene>
    <name evidence="6" type="ORF">PZ740_07220</name>
</gene>
<keyword evidence="3" id="KW-0547">Nucleotide-binding</keyword>
<dbReference type="InterPro" id="IPR050166">
    <property type="entry name" value="ABC_transporter_ATP-bind"/>
</dbReference>
<dbReference type="InterPro" id="IPR003439">
    <property type="entry name" value="ABC_transporter-like_ATP-bd"/>
</dbReference>
<protein>
    <submittedName>
        <fullName evidence="6">ABC transporter ATP-binding protein</fullName>
    </submittedName>
</protein>
<evidence type="ECO:0000313" key="6">
    <source>
        <dbReference type="EMBL" id="MDF1586172.1"/>
    </source>
</evidence>
<keyword evidence="2" id="KW-0813">Transport</keyword>
<comment type="similarity">
    <text evidence="1">Belongs to the ABC transporter superfamily.</text>
</comment>
<evidence type="ECO:0000256" key="2">
    <source>
        <dbReference type="ARBA" id="ARBA00022448"/>
    </source>
</evidence>
<dbReference type="GO" id="GO:0005524">
    <property type="term" value="F:ATP binding"/>
    <property type="evidence" value="ECO:0007669"/>
    <property type="project" value="UniProtKB-KW"/>
</dbReference>
<dbReference type="CDD" id="cd03293">
    <property type="entry name" value="ABC_NrtD_SsuB_transporters"/>
    <property type="match status" value="1"/>
</dbReference>
<feature type="domain" description="ABC transporter" evidence="5">
    <location>
        <begin position="2"/>
        <end position="235"/>
    </location>
</feature>
<organism evidence="6 7">
    <name type="scientific">Marinimicrococcus flavescens</name>
    <dbReference type="NCBI Taxonomy" id="3031815"/>
    <lineage>
        <taxon>Bacteria</taxon>
        <taxon>Pseudomonadati</taxon>
        <taxon>Pseudomonadota</taxon>
        <taxon>Alphaproteobacteria</taxon>
        <taxon>Geminicoccales</taxon>
        <taxon>Geminicoccaceae</taxon>
        <taxon>Marinimicrococcus</taxon>
    </lineage>
</organism>
<dbReference type="SMART" id="SM00382">
    <property type="entry name" value="AAA"/>
    <property type="match status" value="1"/>
</dbReference>
<dbReference type="RefSeq" id="WP_327788588.1">
    <property type="nucleotide sequence ID" value="NZ_JARGEQ010000073.1"/>
</dbReference>
<accession>A0AAP3V336</accession>
<dbReference type="InterPro" id="IPR003593">
    <property type="entry name" value="AAA+_ATPase"/>
</dbReference>
<evidence type="ECO:0000313" key="7">
    <source>
        <dbReference type="Proteomes" id="UP001301140"/>
    </source>
</evidence>
<dbReference type="AlphaFoldDB" id="A0AAP3V336"/>
<dbReference type="Proteomes" id="UP001301140">
    <property type="component" value="Unassembled WGS sequence"/>
</dbReference>
<dbReference type="PANTHER" id="PTHR42788:SF13">
    <property type="entry name" value="ALIPHATIC SULFONATES IMPORT ATP-BINDING PROTEIN SSUB"/>
    <property type="match status" value="1"/>
</dbReference>
<dbReference type="Gene3D" id="3.40.50.300">
    <property type="entry name" value="P-loop containing nucleotide triphosphate hydrolases"/>
    <property type="match status" value="1"/>
</dbReference>
<proteinExistence type="inferred from homology"/>
<name>A0AAP3V336_9PROT</name>
<dbReference type="PROSITE" id="PS00211">
    <property type="entry name" value="ABC_TRANSPORTER_1"/>
    <property type="match status" value="1"/>
</dbReference>
<dbReference type="EMBL" id="JARGEQ010000073">
    <property type="protein sequence ID" value="MDF1586172.1"/>
    <property type="molecule type" value="Genomic_DNA"/>
</dbReference>
<evidence type="ECO:0000256" key="4">
    <source>
        <dbReference type="ARBA" id="ARBA00022840"/>
    </source>
</evidence>
<keyword evidence="4 6" id="KW-0067">ATP-binding</keyword>
<evidence type="ECO:0000256" key="1">
    <source>
        <dbReference type="ARBA" id="ARBA00005417"/>
    </source>
</evidence>
<dbReference type="SUPFAM" id="SSF52540">
    <property type="entry name" value="P-loop containing nucleoside triphosphate hydrolases"/>
    <property type="match status" value="1"/>
</dbReference>
<evidence type="ECO:0000259" key="5">
    <source>
        <dbReference type="PROSITE" id="PS50893"/>
    </source>
</evidence>
<dbReference type="PROSITE" id="PS50893">
    <property type="entry name" value="ABC_TRANSPORTER_2"/>
    <property type="match status" value="1"/>
</dbReference>
<keyword evidence="7" id="KW-1185">Reference proteome</keyword>
<comment type="caution">
    <text evidence="6">The sequence shown here is derived from an EMBL/GenBank/DDBJ whole genome shotgun (WGS) entry which is preliminary data.</text>
</comment>